<proteinExistence type="predicted"/>
<protein>
    <submittedName>
        <fullName evidence="1">Cupin</fullName>
    </submittedName>
</protein>
<evidence type="ECO:0000313" key="1">
    <source>
        <dbReference type="EMBL" id="ANW00134.1"/>
    </source>
</evidence>
<keyword evidence="2" id="KW-1185">Reference proteome</keyword>
<evidence type="ECO:0000313" key="2">
    <source>
        <dbReference type="Proteomes" id="UP000092839"/>
    </source>
</evidence>
<dbReference type="InterPro" id="IPR014710">
    <property type="entry name" value="RmlC-like_jellyroll"/>
</dbReference>
<dbReference type="Proteomes" id="UP000092839">
    <property type="component" value="Chromosome"/>
</dbReference>
<sequence>MAPGAATGRHVHDMDYVIVPMATSEMTIFSSDGDRSKASISLGNSCFRRAGSSMMLNETESEIVFLEIELKESV</sequence>
<accession>A0A1B1UBK2</accession>
<name>A0A1B1UBK2_9BRAD</name>
<dbReference type="KEGG" id="bic:LMTR13_07990"/>
<gene>
    <name evidence="1" type="ORF">LMTR13_07990</name>
</gene>
<organism evidence="1 2">
    <name type="scientific">Bradyrhizobium icense</name>
    <dbReference type="NCBI Taxonomy" id="1274631"/>
    <lineage>
        <taxon>Bacteria</taxon>
        <taxon>Pseudomonadati</taxon>
        <taxon>Pseudomonadota</taxon>
        <taxon>Alphaproteobacteria</taxon>
        <taxon>Hyphomicrobiales</taxon>
        <taxon>Nitrobacteraceae</taxon>
        <taxon>Bradyrhizobium</taxon>
    </lineage>
</organism>
<dbReference type="AlphaFoldDB" id="A0A1B1UBK2"/>
<dbReference type="Gene3D" id="2.60.120.10">
    <property type="entry name" value="Jelly Rolls"/>
    <property type="match status" value="1"/>
</dbReference>
<reference evidence="1 2" key="1">
    <citation type="submission" date="2016-07" db="EMBL/GenBank/DDBJ databases">
        <title>Complete genome sequence of Bradyrhizobium icense LMTR 13T, a potential inoculant strain isolated from lima bean (Phaseolus lunatus) in Peru.</title>
        <authorList>
            <person name="Ormeno-Orrillo E."/>
            <person name="Duran D."/>
            <person name="Rogel M.A."/>
            <person name="Rey L."/>
            <person name="Imperial J."/>
            <person name="Ruiz-Argueso T."/>
            <person name="Martinez-Romero E."/>
        </authorList>
    </citation>
    <scope>NUCLEOTIDE SEQUENCE [LARGE SCALE GENOMIC DNA]</scope>
    <source>
        <strain evidence="1 2">LMTR 13</strain>
    </source>
</reference>
<dbReference type="EMBL" id="CP016428">
    <property type="protein sequence ID" value="ANW00134.1"/>
    <property type="molecule type" value="Genomic_DNA"/>
</dbReference>